<evidence type="ECO:0000313" key="2">
    <source>
        <dbReference type="Proteomes" id="UP001159405"/>
    </source>
</evidence>
<dbReference type="InterPro" id="IPR036691">
    <property type="entry name" value="Endo/exonu/phosph_ase_sf"/>
</dbReference>
<accession>A0ABN8RVC0</accession>
<organism evidence="1 2">
    <name type="scientific">Porites lobata</name>
    <dbReference type="NCBI Taxonomy" id="104759"/>
    <lineage>
        <taxon>Eukaryota</taxon>
        <taxon>Metazoa</taxon>
        <taxon>Cnidaria</taxon>
        <taxon>Anthozoa</taxon>
        <taxon>Hexacorallia</taxon>
        <taxon>Scleractinia</taxon>
        <taxon>Fungiina</taxon>
        <taxon>Poritidae</taxon>
        <taxon>Porites</taxon>
    </lineage>
</organism>
<comment type="caution">
    <text evidence="1">The sequence shown here is derived from an EMBL/GenBank/DDBJ whole genome shotgun (WGS) entry which is preliminary data.</text>
</comment>
<protein>
    <submittedName>
        <fullName evidence="1">Uncharacterized protein</fullName>
    </submittedName>
</protein>
<dbReference type="EMBL" id="CALNXK010000318">
    <property type="protein sequence ID" value="CAH3182285.1"/>
    <property type="molecule type" value="Genomic_DNA"/>
</dbReference>
<reference evidence="1 2" key="1">
    <citation type="submission" date="2022-05" db="EMBL/GenBank/DDBJ databases">
        <authorList>
            <consortium name="Genoscope - CEA"/>
            <person name="William W."/>
        </authorList>
    </citation>
    <scope>NUCLEOTIDE SEQUENCE [LARGE SCALE GENOMIC DNA]</scope>
</reference>
<proteinExistence type="predicted"/>
<keyword evidence="2" id="KW-1185">Reference proteome</keyword>
<evidence type="ECO:0000313" key="1">
    <source>
        <dbReference type="EMBL" id="CAH3182285.1"/>
    </source>
</evidence>
<sequence length="81" mass="9206">MRLDEFEIDEDSDIIIGGDFNVILDCDRDGFGGKPKLKIACKKIENLCSSFDLIDICFRKASPGRRHFKIKCSVASFYVKL</sequence>
<dbReference type="Proteomes" id="UP001159405">
    <property type="component" value="Unassembled WGS sequence"/>
</dbReference>
<gene>
    <name evidence="1" type="ORF">PLOB_00026524</name>
</gene>
<dbReference type="Gene3D" id="3.60.10.10">
    <property type="entry name" value="Endonuclease/exonuclease/phosphatase"/>
    <property type="match status" value="1"/>
</dbReference>
<name>A0ABN8RVC0_9CNID</name>